<organism evidence="9 10">
    <name type="scientific">Patella caerulea</name>
    <name type="common">Rayed Mediterranean limpet</name>
    <dbReference type="NCBI Taxonomy" id="87958"/>
    <lineage>
        <taxon>Eukaryota</taxon>
        <taxon>Metazoa</taxon>
        <taxon>Spiralia</taxon>
        <taxon>Lophotrochozoa</taxon>
        <taxon>Mollusca</taxon>
        <taxon>Gastropoda</taxon>
        <taxon>Patellogastropoda</taxon>
        <taxon>Patelloidea</taxon>
        <taxon>Patellidae</taxon>
        <taxon>Patella</taxon>
    </lineage>
</organism>
<dbReference type="FunFam" id="2.10.25.10:FF:000525">
    <property type="entry name" value="Fat-like cadherin-related tumor suppressor homolog"/>
    <property type="match status" value="1"/>
</dbReference>
<accession>A0AAN8PPM8</accession>
<sequence length="309" mass="32998">MRGLLVSILVATFLVCICTGHPHKRSYWRIASAFNLETISCDSIKRANLCQCCNDPCDDVECLNKGVCVDGICNCPRGFSGADCGVDNCAAEPCKNNGTCVPKADGVSCKCEDGFTGDYCEVDLCAAAQCKNNGTCLPEDGEVSCKCADGFTGQFCEDIVDACEPNPCQNCGSCMRIQGGFTCECLGRTSGRTCEVIDNVITSPNYPNDYPDPIRNLTVWTIPGCTGKRIRFVVDQNLALEAVNDDGISCDIISPACNDQLAFGYRRICGNGAITPTTTPAGKAVHVFFLRNGNGIGCTGFNVTYAYID</sequence>
<feature type="domain" description="EGF-like" evidence="8">
    <location>
        <begin position="122"/>
        <end position="157"/>
    </location>
</feature>
<evidence type="ECO:0000259" key="8">
    <source>
        <dbReference type="PROSITE" id="PS50026"/>
    </source>
</evidence>
<dbReference type="Gene3D" id="2.60.120.290">
    <property type="entry name" value="Spermadhesin, CUB domain"/>
    <property type="match status" value="1"/>
</dbReference>
<dbReference type="InterPro" id="IPR051022">
    <property type="entry name" value="Notch_Cell-Fate_Det"/>
</dbReference>
<dbReference type="CDD" id="cd00054">
    <property type="entry name" value="EGF_CA"/>
    <property type="match status" value="3"/>
</dbReference>
<dbReference type="PANTHER" id="PTHR24049:SF22">
    <property type="entry name" value="DROSOPHILA CRUMBS HOMOLOG"/>
    <property type="match status" value="1"/>
</dbReference>
<evidence type="ECO:0000256" key="6">
    <source>
        <dbReference type="SAM" id="SignalP"/>
    </source>
</evidence>
<dbReference type="InterPro" id="IPR035914">
    <property type="entry name" value="Sperma_CUB_dom_sf"/>
</dbReference>
<dbReference type="PROSITE" id="PS01186">
    <property type="entry name" value="EGF_2"/>
    <property type="match status" value="2"/>
</dbReference>
<feature type="domain" description="EGF-like" evidence="8">
    <location>
        <begin position="85"/>
        <end position="121"/>
    </location>
</feature>
<feature type="disulfide bond" evidence="5">
    <location>
        <begin position="147"/>
        <end position="156"/>
    </location>
</feature>
<dbReference type="FunFam" id="2.10.25.10:FF:000699">
    <property type="entry name" value="Uncharacterized protein, isoform C"/>
    <property type="match status" value="1"/>
</dbReference>
<dbReference type="SUPFAM" id="SSF57196">
    <property type="entry name" value="EGF/Laminin"/>
    <property type="match status" value="3"/>
</dbReference>
<dbReference type="GO" id="GO:0032991">
    <property type="term" value="C:protein-containing complex"/>
    <property type="evidence" value="ECO:0007669"/>
    <property type="project" value="TreeGrafter"/>
</dbReference>
<reference evidence="9 10" key="1">
    <citation type="submission" date="2024-01" db="EMBL/GenBank/DDBJ databases">
        <title>The genome of the rayed Mediterranean limpet Patella caerulea (Linnaeus, 1758).</title>
        <authorList>
            <person name="Anh-Thu Weber A."/>
            <person name="Halstead-Nussloch G."/>
        </authorList>
    </citation>
    <scope>NUCLEOTIDE SEQUENCE [LARGE SCALE GENOMIC DNA]</scope>
    <source>
        <strain evidence="9">AATW-2023a</strain>
        <tissue evidence="9">Whole specimen</tissue>
    </source>
</reference>
<gene>
    <name evidence="9" type="ORF">SNE40_017148</name>
</gene>
<evidence type="ECO:0000259" key="7">
    <source>
        <dbReference type="PROSITE" id="PS01180"/>
    </source>
</evidence>
<feature type="signal peptide" evidence="6">
    <location>
        <begin position="1"/>
        <end position="20"/>
    </location>
</feature>
<dbReference type="Proteomes" id="UP001347796">
    <property type="component" value="Unassembled WGS sequence"/>
</dbReference>
<dbReference type="SMART" id="SM00181">
    <property type="entry name" value="EGF"/>
    <property type="match status" value="4"/>
</dbReference>
<keyword evidence="3" id="KW-0677">Repeat</keyword>
<dbReference type="SUPFAM" id="SSF49854">
    <property type="entry name" value="Spermadhesin, CUB domain"/>
    <property type="match status" value="1"/>
</dbReference>
<proteinExistence type="predicted"/>
<feature type="domain" description="EGF-like" evidence="8">
    <location>
        <begin position="159"/>
        <end position="195"/>
    </location>
</feature>
<evidence type="ECO:0000256" key="3">
    <source>
        <dbReference type="ARBA" id="ARBA00022737"/>
    </source>
</evidence>
<dbReference type="PROSITE" id="PS00022">
    <property type="entry name" value="EGF_1"/>
    <property type="match status" value="3"/>
</dbReference>
<comment type="caution">
    <text evidence="5">Lacks conserved residue(s) required for the propagation of feature annotation.</text>
</comment>
<feature type="chain" id="PRO_5042983925" evidence="6">
    <location>
        <begin position="21"/>
        <end position="309"/>
    </location>
</feature>
<keyword evidence="4 5" id="KW-1015">Disulfide bond</keyword>
<dbReference type="Gene3D" id="2.10.25.10">
    <property type="entry name" value="Laminin"/>
    <property type="match status" value="4"/>
</dbReference>
<feature type="domain" description="CUB" evidence="7">
    <location>
        <begin position="185"/>
        <end position="308"/>
    </location>
</feature>
<evidence type="ECO:0000256" key="5">
    <source>
        <dbReference type="PROSITE-ProRule" id="PRU00076"/>
    </source>
</evidence>
<evidence type="ECO:0000313" key="10">
    <source>
        <dbReference type="Proteomes" id="UP001347796"/>
    </source>
</evidence>
<dbReference type="InterPro" id="IPR000859">
    <property type="entry name" value="CUB_dom"/>
</dbReference>
<comment type="caution">
    <text evidence="9">The sequence shown here is derived from an EMBL/GenBank/DDBJ whole genome shotgun (WGS) entry which is preliminary data.</text>
</comment>
<dbReference type="SMART" id="SM00179">
    <property type="entry name" value="EGF_CA"/>
    <property type="match status" value="3"/>
</dbReference>
<keyword evidence="10" id="KW-1185">Reference proteome</keyword>
<dbReference type="InterPro" id="IPR000742">
    <property type="entry name" value="EGF"/>
</dbReference>
<dbReference type="GO" id="GO:0005509">
    <property type="term" value="F:calcium ion binding"/>
    <property type="evidence" value="ECO:0007669"/>
    <property type="project" value="InterPro"/>
</dbReference>
<protein>
    <submittedName>
        <fullName evidence="9">Uncharacterized protein</fullName>
    </submittedName>
</protein>
<evidence type="ECO:0000256" key="1">
    <source>
        <dbReference type="ARBA" id="ARBA00022536"/>
    </source>
</evidence>
<dbReference type="PANTHER" id="PTHR24049">
    <property type="entry name" value="CRUMBS FAMILY MEMBER"/>
    <property type="match status" value="1"/>
</dbReference>
<dbReference type="AlphaFoldDB" id="A0AAN8PPM8"/>
<dbReference type="EMBL" id="JAZGQO010000011">
    <property type="protein sequence ID" value="KAK6173745.1"/>
    <property type="molecule type" value="Genomic_DNA"/>
</dbReference>
<evidence type="ECO:0000256" key="2">
    <source>
        <dbReference type="ARBA" id="ARBA00022729"/>
    </source>
</evidence>
<feature type="disulfide bond" evidence="5">
    <location>
        <begin position="185"/>
        <end position="194"/>
    </location>
</feature>
<evidence type="ECO:0000313" key="9">
    <source>
        <dbReference type="EMBL" id="KAK6173745.1"/>
    </source>
</evidence>
<keyword evidence="1 5" id="KW-0245">EGF-like domain</keyword>
<dbReference type="InterPro" id="IPR001881">
    <property type="entry name" value="EGF-like_Ca-bd_dom"/>
</dbReference>
<feature type="disulfide bond" evidence="5">
    <location>
        <begin position="111"/>
        <end position="120"/>
    </location>
</feature>
<keyword evidence="2 6" id="KW-0732">Signal</keyword>
<dbReference type="PROSITE" id="PS01180">
    <property type="entry name" value="CUB"/>
    <property type="match status" value="1"/>
</dbReference>
<dbReference type="GO" id="GO:0045197">
    <property type="term" value="P:establishment or maintenance of epithelial cell apical/basal polarity"/>
    <property type="evidence" value="ECO:0007669"/>
    <property type="project" value="TreeGrafter"/>
</dbReference>
<evidence type="ECO:0000256" key="4">
    <source>
        <dbReference type="ARBA" id="ARBA00023157"/>
    </source>
</evidence>
<dbReference type="GO" id="GO:0005886">
    <property type="term" value="C:plasma membrane"/>
    <property type="evidence" value="ECO:0007669"/>
    <property type="project" value="TreeGrafter"/>
</dbReference>
<dbReference type="GO" id="GO:0007157">
    <property type="term" value="P:heterophilic cell-cell adhesion via plasma membrane cell adhesion molecules"/>
    <property type="evidence" value="ECO:0007669"/>
    <property type="project" value="TreeGrafter"/>
</dbReference>
<dbReference type="PROSITE" id="PS50026">
    <property type="entry name" value="EGF_3"/>
    <property type="match status" value="3"/>
</dbReference>
<dbReference type="Pfam" id="PF00008">
    <property type="entry name" value="EGF"/>
    <property type="match status" value="2"/>
</dbReference>
<name>A0AAN8PPM8_PATCE</name>